<comment type="subcellular location">
    <subcellularLocation>
        <location evidence="2">Nucleus</location>
    </subcellularLocation>
</comment>
<dbReference type="GO" id="GO:0016787">
    <property type="term" value="F:hydrolase activity"/>
    <property type="evidence" value="ECO:0007669"/>
    <property type="project" value="UniProtKB-KW"/>
</dbReference>
<dbReference type="Pfam" id="PF13359">
    <property type="entry name" value="DDE_Tnp_4"/>
    <property type="match status" value="1"/>
</dbReference>
<sequence>MRELDDERHFQYFRMSAARFDELLRRVAPMIQHAASHRAPVRDAERLAVTIRFLAAGISQQALAASYKLGTATVCTIIKEVCQALWAGLKDEVKYPQGAQWEAIRGDFWTQWDYPNCIGAIDGKHVRVKAPANCGSSYYNYKVLMAVCDANYRFTFVDIGAFGRESDTGVFGRTKFGAQLIQGRLPLPPHAPLPGTDVLTPPVFVADEAFPQKINLMRPYPGSQQLSHDQKVYNYRHSRARRVIENAFGILAARWRILGRAMECSVDTAEDVTKACVALHNFLSKRDQSLPEQTRYIPPGMIDRDGAPGEWRQVVQGDTNLISTRRITAARATQDGMTVRETFKEFFQTDQGRIDWQDRHVRRGTLNNVA</sequence>
<keyword evidence="5" id="KW-0479">Metal-binding</keyword>
<proteinExistence type="inferred from homology"/>
<feature type="domain" description="DDE Tnp4" evidence="8">
    <location>
        <begin position="121"/>
        <end position="281"/>
    </location>
</feature>
<dbReference type="Proteomes" id="UP001174136">
    <property type="component" value="Unassembled WGS sequence"/>
</dbReference>
<protein>
    <submittedName>
        <fullName evidence="9">Protein ALP1-like</fullName>
    </submittedName>
</protein>
<keyword evidence="4" id="KW-0540">Nuclease</keyword>
<keyword evidence="10" id="KW-1185">Reference proteome</keyword>
<keyword evidence="6" id="KW-0378">Hydrolase</keyword>
<evidence type="ECO:0000313" key="9">
    <source>
        <dbReference type="EMBL" id="KAK0151003.1"/>
    </source>
</evidence>
<dbReference type="EMBL" id="JAOPHQ010001425">
    <property type="protein sequence ID" value="KAK0151003.1"/>
    <property type="molecule type" value="Genomic_DNA"/>
</dbReference>
<dbReference type="GO" id="GO:0046872">
    <property type="term" value="F:metal ion binding"/>
    <property type="evidence" value="ECO:0007669"/>
    <property type="project" value="UniProtKB-KW"/>
</dbReference>
<dbReference type="PANTHER" id="PTHR22930">
    <property type="match status" value="1"/>
</dbReference>
<dbReference type="PANTHER" id="PTHR22930:SF269">
    <property type="entry name" value="NUCLEASE HARBI1-LIKE PROTEIN"/>
    <property type="match status" value="1"/>
</dbReference>
<evidence type="ECO:0000259" key="8">
    <source>
        <dbReference type="Pfam" id="PF13359"/>
    </source>
</evidence>
<evidence type="ECO:0000256" key="1">
    <source>
        <dbReference type="ARBA" id="ARBA00001968"/>
    </source>
</evidence>
<evidence type="ECO:0000256" key="6">
    <source>
        <dbReference type="ARBA" id="ARBA00022801"/>
    </source>
</evidence>
<dbReference type="InterPro" id="IPR045249">
    <property type="entry name" value="HARBI1-like"/>
</dbReference>
<gene>
    <name evidence="9" type="ORF">N1851_007879</name>
</gene>
<reference evidence="9" key="1">
    <citation type="journal article" date="2023" name="Front. Mar. Sci.">
        <title>A new Merluccius polli reference genome to investigate the effects of global change in West African waters.</title>
        <authorList>
            <person name="Mateo J.L."/>
            <person name="Blanco-Fernandez C."/>
            <person name="Garcia-Vazquez E."/>
            <person name="Machado-Schiaffino G."/>
        </authorList>
    </citation>
    <scope>NUCLEOTIDE SEQUENCE</scope>
    <source>
        <strain evidence="9">C29</strain>
        <tissue evidence="9">Fin</tissue>
    </source>
</reference>
<dbReference type="AlphaFoldDB" id="A0AA47N248"/>
<keyword evidence="7" id="KW-0539">Nucleus</keyword>
<evidence type="ECO:0000256" key="3">
    <source>
        <dbReference type="ARBA" id="ARBA00006958"/>
    </source>
</evidence>
<evidence type="ECO:0000256" key="5">
    <source>
        <dbReference type="ARBA" id="ARBA00022723"/>
    </source>
</evidence>
<comment type="caution">
    <text evidence="9">The sequence shown here is derived from an EMBL/GenBank/DDBJ whole genome shotgun (WGS) entry which is preliminary data.</text>
</comment>
<dbReference type="InterPro" id="IPR027806">
    <property type="entry name" value="HARBI1_dom"/>
</dbReference>
<name>A0AA47N248_MERPO</name>
<comment type="similarity">
    <text evidence="3">Belongs to the HARBI1 family.</text>
</comment>
<comment type="cofactor">
    <cofactor evidence="1">
        <name>a divalent metal cation</name>
        <dbReference type="ChEBI" id="CHEBI:60240"/>
    </cofactor>
</comment>
<accession>A0AA47N248</accession>
<dbReference type="GO" id="GO:0004518">
    <property type="term" value="F:nuclease activity"/>
    <property type="evidence" value="ECO:0007669"/>
    <property type="project" value="UniProtKB-KW"/>
</dbReference>
<evidence type="ECO:0000256" key="7">
    <source>
        <dbReference type="ARBA" id="ARBA00023242"/>
    </source>
</evidence>
<evidence type="ECO:0000313" key="10">
    <source>
        <dbReference type="Proteomes" id="UP001174136"/>
    </source>
</evidence>
<dbReference type="GO" id="GO:0005634">
    <property type="term" value="C:nucleus"/>
    <property type="evidence" value="ECO:0007669"/>
    <property type="project" value="UniProtKB-SubCell"/>
</dbReference>
<evidence type="ECO:0000256" key="4">
    <source>
        <dbReference type="ARBA" id="ARBA00022722"/>
    </source>
</evidence>
<evidence type="ECO:0000256" key="2">
    <source>
        <dbReference type="ARBA" id="ARBA00004123"/>
    </source>
</evidence>
<organism evidence="9 10">
    <name type="scientific">Merluccius polli</name>
    <name type="common">Benguela hake</name>
    <name type="synonym">Merluccius cadenati</name>
    <dbReference type="NCBI Taxonomy" id="89951"/>
    <lineage>
        <taxon>Eukaryota</taxon>
        <taxon>Metazoa</taxon>
        <taxon>Chordata</taxon>
        <taxon>Craniata</taxon>
        <taxon>Vertebrata</taxon>
        <taxon>Euteleostomi</taxon>
        <taxon>Actinopterygii</taxon>
        <taxon>Neopterygii</taxon>
        <taxon>Teleostei</taxon>
        <taxon>Neoteleostei</taxon>
        <taxon>Acanthomorphata</taxon>
        <taxon>Zeiogadaria</taxon>
        <taxon>Gadariae</taxon>
        <taxon>Gadiformes</taxon>
        <taxon>Gadoidei</taxon>
        <taxon>Merlucciidae</taxon>
        <taxon>Merluccius</taxon>
    </lineage>
</organism>